<dbReference type="STRING" id="1230097.A0A423WNC6"/>
<evidence type="ECO:0000256" key="5">
    <source>
        <dbReference type="ARBA" id="ARBA00023242"/>
    </source>
</evidence>
<dbReference type="InterPro" id="IPR036259">
    <property type="entry name" value="MFS_trans_sf"/>
</dbReference>
<comment type="subcellular location">
    <subcellularLocation>
        <location evidence="1">Membrane</location>
        <topology evidence="1">Multi-pass membrane protein</topology>
    </subcellularLocation>
</comment>
<feature type="transmembrane region" description="Helical" evidence="7">
    <location>
        <begin position="655"/>
        <end position="682"/>
    </location>
</feature>
<evidence type="ECO:0000256" key="4">
    <source>
        <dbReference type="ARBA" id="ARBA00023136"/>
    </source>
</evidence>
<dbReference type="Pfam" id="PF07690">
    <property type="entry name" value="MFS_1"/>
    <property type="match status" value="1"/>
</dbReference>
<feature type="region of interest" description="Disordered" evidence="6">
    <location>
        <begin position="1"/>
        <end position="42"/>
    </location>
</feature>
<feature type="transmembrane region" description="Helical" evidence="7">
    <location>
        <begin position="203"/>
        <end position="221"/>
    </location>
</feature>
<feature type="transmembrane region" description="Helical" evidence="7">
    <location>
        <begin position="533"/>
        <end position="551"/>
    </location>
</feature>
<comment type="caution">
    <text evidence="9">The sequence shown here is derived from an EMBL/GenBank/DDBJ whole genome shotgun (WGS) entry which is preliminary data.</text>
</comment>
<evidence type="ECO:0000313" key="9">
    <source>
        <dbReference type="EMBL" id="ROW04949.1"/>
    </source>
</evidence>
<dbReference type="PROSITE" id="PS00018">
    <property type="entry name" value="EF_HAND_1"/>
    <property type="match status" value="1"/>
</dbReference>
<accession>A0A423WNC6</accession>
<keyword evidence="4 7" id="KW-0472">Membrane</keyword>
<dbReference type="PROSITE" id="PS50850">
    <property type="entry name" value="MFS"/>
    <property type="match status" value="1"/>
</dbReference>
<keyword evidence="3 7" id="KW-1133">Transmembrane helix</keyword>
<dbReference type="PANTHER" id="PTHR23501">
    <property type="entry name" value="MAJOR FACILITATOR SUPERFAMILY"/>
    <property type="match status" value="1"/>
</dbReference>
<dbReference type="GO" id="GO:0015174">
    <property type="term" value="F:basic amino acid transmembrane transporter activity"/>
    <property type="evidence" value="ECO:0007669"/>
    <property type="project" value="TreeGrafter"/>
</dbReference>
<dbReference type="InterPro" id="IPR021858">
    <property type="entry name" value="Fun_TF"/>
</dbReference>
<evidence type="ECO:0000256" key="3">
    <source>
        <dbReference type="ARBA" id="ARBA00022989"/>
    </source>
</evidence>
<dbReference type="SUPFAM" id="SSF103473">
    <property type="entry name" value="MFS general substrate transporter"/>
    <property type="match status" value="1"/>
</dbReference>
<feature type="transmembrane region" description="Helical" evidence="7">
    <location>
        <begin position="292"/>
        <end position="310"/>
    </location>
</feature>
<dbReference type="Gene3D" id="1.20.1720.10">
    <property type="entry name" value="Multidrug resistance protein D"/>
    <property type="match status" value="1"/>
</dbReference>
<dbReference type="GO" id="GO:0000329">
    <property type="term" value="C:fungal-type vacuole membrane"/>
    <property type="evidence" value="ECO:0007669"/>
    <property type="project" value="TreeGrafter"/>
</dbReference>
<organism evidence="9 10">
    <name type="scientific">Cytospora leucostoma</name>
    <dbReference type="NCBI Taxonomy" id="1230097"/>
    <lineage>
        <taxon>Eukaryota</taxon>
        <taxon>Fungi</taxon>
        <taxon>Dikarya</taxon>
        <taxon>Ascomycota</taxon>
        <taxon>Pezizomycotina</taxon>
        <taxon>Sordariomycetes</taxon>
        <taxon>Sordariomycetidae</taxon>
        <taxon>Diaporthales</taxon>
        <taxon>Cytosporaceae</taxon>
        <taxon>Cytospora</taxon>
    </lineage>
</organism>
<evidence type="ECO:0000259" key="8">
    <source>
        <dbReference type="PROSITE" id="PS50850"/>
    </source>
</evidence>
<feature type="domain" description="Major facilitator superfamily (MFS) profile" evidence="8">
    <location>
        <begin position="137"/>
        <end position="604"/>
    </location>
</feature>
<dbReference type="InterPro" id="IPR011701">
    <property type="entry name" value="MFS"/>
</dbReference>
<feature type="transmembrane region" description="Helical" evidence="7">
    <location>
        <begin position="174"/>
        <end position="191"/>
    </location>
</feature>
<feature type="transmembrane region" description="Helical" evidence="7">
    <location>
        <begin position="359"/>
        <end position="381"/>
    </location>
</feature>
<dbReference type="CDD" id="cd17502">
    <property type="entry name" value="MFS_Azr1_MDR_like"/>
    <property type="match status" value="1"/>
</dbReference>
<feature type="compositionally biased region" description="Low complexity" evidence="6">
    <location>
        <begin position="1207"/>
        <end position="1220"/>
    </location>
</feature>
<feature type="transmembrane region" description="Helical" evidence="7">
    <location>
        <begin position="437"/>
        <end position="459"/>
    </location>
</feature>
<name>A0A423WNC6_9PEZI</name>
<keyword evidence="5" id="KW-0539">Nucleus</keyword>
<keyword evidence="2 7" id="KW-0812">Transmembrane</keyword>
<dbReference type="Proteomes" id="UP000285146">
    <property type="component" value="Unassembled WGS sequence"/>
</dbReference>
<keyword evidence="10" id="KW-1185">Reference proteome</keyword>
<protein>
    <recommendedName>
        <fullName evidence="8">Major facilitator superfamily (MFS) profile domain-containing protein</fullName>
    </recommendedName>
</protein>
<dbReference type="InParanoid" id="A0A423WNC6"/>
<dbReference type="OrthoDB" id="419537at2759"/>
<feature type="transmembrane region" description="Helical" evidence="7">
    <location>
        <begin position="402"/>
        <end position="425"/>
    </location>
</feature>
<dbReference type="Gene3D" id="1.20.1250.20">
    <property type="entry name" value="MFS general substrate transporter like domains"/>
    <property type="match status" value="1"/>
</dbReference>
<feature type="transmembrane region" description="Helical" evidence="7">
    <location>
        <begin position="466"/>
        <end position="485"/>
    </location>
</feature>
<evidence type="ECO:0000256" key="2">
    <source>
        <dbReference type="ARBA" id="ARBA00022692"/>
    </source>
</evidence>
<evidence type="ECO:0000313" key="10">
    <source>
        <dbReference type="Proteomes" id="UP000285146"/>
    </source>
</evidence>
<feature type="transmembrane region" description="Helical" evidence="7">
    <location>
        <begin position="331"/>
        <end position="353"/>
    </location>
</feature>
<feature type="transmembrane region" description="Helical" evidence="7">
    <location>
        <begin position="263"/>
        <end position="286"/>
    </location>
</feature>
<feature type="transmembrane region" description="Helical" evidence="7">
    <location>
        <begin position="227"/>
        <end position="251"/>
    </location>
</feature>
<evidence type="ECO:0000256" key="7">
    <source>
        <dbReference type="SAM" id="Phobius"/>
    </source>
</evidence>
<evidence type="ECO:0000256" key="1">
    <source>
        <dbReference type="ARBA" id="ARBA00004141"/>
    </source>
</evidence>
<evidence type="ECO:0000256" key="6">
    <source>
        <dbReference type="SAM" id="MobiDB-lite"/>
    </source>
</evidence>
<dbReference type="InterPro" id="IPR018247">
    <property type="entry name" value="EF_Hand_1_Ca_BS"/>
</dbReference>
<feature type="transmembrane region" description="Helical" evidence="7">
    <location>
        <begin position="134"/>
        <end position="154"/>
    </location>
</feature>
<dbReference type="InterPro" id="IPR020846">
    <property type="entry name" value="MFS_dom"/>
</dbReference>
<dbReference type="Pfam" id="PF11951">
    <property type="entry name" value="Fungal_trans_2"/>
    <property type="match status" value="1"/>
</dbReference>
<sequence>MSFTSDRGPWAPDERTPLVGSIPSSYTGHGRRHDEDEDDEIDPDDFDLMLSRSTSYTAGPFLRPESLENPLLRGERKYSSSRGHHRPVVTSRPASIASSIVSSAVGDDLASELGRAGHEEPEVLFLGGISRSRFWLIFGTVLALNFISSFDGTIMASSHPVITSYFHSSNSASWLSTAFLLTSTAFQPLLGSLSNSVGRKAPYMVTMVVFAAATLWCALARSMTSFIAARAACGLGAGGIMTLGSIIVSDIVPIERRGAYQSYLNMVYGVAATLGAALGGFMADYLGWRWEFGMQVPALLACVAISAFTIPDDLGLLPDRKETVLEALRHFDLLGSFFLMASVTFFILGVNLGGNILPWSHPFVVASLVVSAVGFPAFLWTESRATHPIMPLYLIGRSPHSNMIFSNAIAAFMMNAIIFNMPLYFQAVLLTTATTSGLSLMVPTIASSTCGTATGFLITYTKRLKWPLGLGASLFLLGTVVLSTMQRGWPMVVYLLCLVPHSMGQGFQFPGTFMAILAASEQAEQAVVTSTLILWRSLGMVLGIAGSSLVVQNSLWGYLDRYVTEEAARDLGGKAQVIEKVRESVEAVARLSGLVQEQVVEAYEASVKAAFLSCIVFALWAHKSIHDEVVTPARPLGFGAASLLRRLHPEDFININIYIYTFFFFFFFFLFPLFTPLATWIWNTTFIQDESEVSRFFSFAQEQDLQRAYLHVNADIPNHYFESFIQQCNASGIAVEALMGNPRWILGGGTPSLQSNLEWIRQYQGNASADTRFIGLHMDIELWALDDWQSNLGTYIPAWKDLVNNITSFGRSLGMTVAADLPFWTYTIVDPTTGDRMDAWMLEKLDSVTFMTYRNTVDGLIDVAEKPLAAGDLAGKPVWLAVETRACTEPKVSFKGLVTVTNLSTKLHSIRGNCSAHASFSGIAVHDYTGDEATIEVYFERHPCDIIIGPEFVNEMNANVLKVLQHNPHAIVDALSAIGHCYLTDSTLDSSLVVLNYRARILATLRAMELSRHILEEMILLLLGLCGMELVDSRTAPSQSTLPIIIANAASLINHHVSTGREVSSLARYFIRGLARQDMVISLVQMRRMTIPSSVWLDGEAKTSADRLMGYTSTLMPLLEELCALAEDVRHLLEDADYHVQQQQQQFLLEETPFESPPPYIDDGLGGAGLEHIGSESMAVHSDQHDMFHSDDISASFHDHNSTAFHPQTPVPTSSTTTAAPDRFADCLRRADELRVRIELWKPSLPHGMSFRQSRRYLSQASCYRSGALLYLFRLLNPPGAPSTVPCPSPSPTAATDGEATAMAHDVLMATSSADGDDVKMLLWPVFFAACEMSAPEDRRMVLDMFDEILARRRTVTAQRIKEFVLNRVWAARDEGRLWNWAVLARQFPGECLPI</sequence>
<reference evidence="9 10" key="1">
    <citation type="submission" date="2015-09" db="EMBL/GenBank/DDBJ databases">
        <title>Host preference determinants of Valsa canker pathogens revealed by comparative genomics.</title>
        <authorList>
            <person name="Yin Z."/>
            <person name="Huang L."/>
        </authorList>
    </citation>
    <scope>NUCLEOTIDE SEQUENCE [LARGE SCALE GENOMIC DNA]</scope>
    <source>
        <strain evidence="9 10">SXYLt</strain>
    </source>
</reference>
<dbReference type="EMBL" id="LKEB01000046">
    <property type="protein sequence ID" value="ROW04949.1"/>
    <property type="molecule type" value="Genomic_DNA"/>
</dbReference>
<feature type="region of interest" description="Disordered" evidence="6">
    <location>
        <begin position="1199"/>
        <end position="1220"/>
    </location>
</feature>
<dbReference type="PANTHER" id="PTHR23501:SF67">
    <property type="entry name" value="MFS MULTIDRUG EFFLUX TRANSPORTER (EUROFUNG)"/>
    <property type="match status" value="1"/>
</dbReference>
<proteinExistence type="predicted"/>
<gene>
    <name evidence="9" type="ORF">VPNG_07003</name>
</gene>